<proteinExistence type="inferred from homology"/>
<dbReference type="EMBL" id="BGZJ01000001">
    <property type="protein sequence ID" value="GBO92882.1"/>
    <property type="molecule type" value="Genomic_DNA"/>
</dbReference>
<dbReference type="Proteomes" id="UP000266091">
    <property type="component" value="Unassembled WGS sequence"/>
</dbReference>
<dbReference type="Gene3D" id="3.30.160.270">
    <property type="match status" value="1"/>
</dbReference>
<evidence type="ECO:0000313" key="14">
    <source>
        <dbReference type="EMBL" id="GBO92882.1"/>
    </source>
</evidence>
<dbReference type="Gene3D" id="3.20.20.70">
    <property type="entry name" value="Aldolase class I"/>
    <property type="match status" value="1"/>
</dbReference>
<feature type="binding site" evidence="12">
    <location>
        <position position="13"/>
    </location>
    <ligand>
        <name>Mn(2+)</name>
        <dbReference type="ChEBI" id="CHEBI:29035"/>
    </ligand>
</feature>
<reference evidence="14 15" key="1">
    <citation type="journal article" date="2018" name="Int. J. Syst. Evol. Microbiol.">
        <title>Mesosutterella multiformis gen. nov., sp. nov., a member of the family Sutterellaceae and Sutterella megalosphaeroides sp. nov., isolated from human faeces.</title>
        <authorList>
            <person name="Sakamoto M."/>
            <person name="Ikeyama N."/>
            <person name="Kunihiro T."/>
            <person name="Iino T."/>
            <person name="Yuki M."/>
            <person name="Ohkuma M."/>
        </authorList>
    </citation>
    <scope>NUCLEOTIDE SEQUENCE [LARGE SCALE GENOMIC DNA]</scope>
    <source>
        <strain evidence="14 15">4NBBH2</strain>
    </source>
</reference>
<dbReference type="SMART" id="SM00917">
    <property type="entry name" value="LeuA_dimer"/>
    <property type="match status" value="1"/>
</dbReference>
<protein>
    <recommendedName>
        <fullName evidence="4 12">2-isopropylmalate synthase</fullName>
        <ecNumber evidence="3 12">2.3.3.13</ecNumber>
    </recommendedName>
    <alternativeName>
        <fullName evidence="11 12">Alpha-IPM synthase</fullName>
    </alternativeName>
    <alternativeName>
        <fullName evidence="12">Alpha-isopropylmalate synthase</fullName>
    </alternativeName>
</protein>
<keyword evidence="7 12" id="KW-0808">Transferase</keyword>
<dbReference type="PROSITE" id="PS00815">
    <property type="entry name" value="AIPM_HOMOCIT_SYNTH_1"/>
    <property type="match status" value="1"/>
</dbReference>
<dbReference type="SUPFAM" id="SSF51569">
    <property type="entry name" value="Aldolase"/>
    <property type="match status" value="1"/>
</dbReference>
<dbReference type="Pfam" id="PF08502">
    <property type="entry name" value="LeuA_dimer"/>
    <property type="match status" value="1"/>
</dbReference>
<comment type="function">
    <text evidence="12">Catalyzes the condensation of the acetyl group of acetyl-CoA with 3-methyl-2-oxobutanoate (2-ketoisovalerate) to form 3-carboxy-3-hydroxy-4-methylpentanoate (2-isopropylmalate).</text>
</comment>
<comment type="cofactor">
    <cofactor evidence="12">
        <name>Mn(2+)</name>
        <dbReference type="ChEBI" id="CHEBI:29035"/>
    </cofactor>
</comment>
<evidence type="ECO:0000256" key="5">
    <source>
        <dbReference type="ARBA" id="ARBA00022430"/>
    </source>
</evidence>
<dbReference type="SUPFAM" id="SSF110921">
    <property type="entry name" value="2-isopropylmalate synthase LeuA, allosteric (dimerisation) domain"/>
    <property type="match status" value="1"/>
</dbReference>
<dbReference type="PANTHER" id="PTHR10277">
    <property type="entry name" value="HOMOCITRATE SYNTHASE-RELATED"/>
    <property type="match status" value="1"/>
</dbReference>
<dbReference type="Gene3D" id="1.10.238.260">
    <property type="match status" value="1"/>
</dbReference>
<evidence type="ECO:0000313" key="15">
    <source>
        <dbReference type="Proteomes" id="UP000266091"/>
    </source>
</evidence>
<evidence type="ECO:0000256" key="10">
    <source>
        <dbReference type="ARBA" id="ARBA00023304"/>
    </source>
</evidence>
<dbReference type="NCBIfam" id="NF002087">
    <property type="entry name" value="PRK00915.1-4"/>
    <property type="match status" value="1"/>
</dbReference>
<dbReference type="OrthoDB" id="9803573at2"/>
<feature type="region of interest" description="Regulatory domain" evidence="12">
    <location>
        <begin position="393"/>
        <end position="516"/>
    </location>
</feature>
<evidence type="ECO:0000256" key="8">
    <source>
        <dbReference type="ARBA" id="ARBA00022723"/>
    </source>
</evidence>
<dbReference type="PROSITE" id="PS50991">
    <property type="entry name" value="PYR_CT"/>
    <property type="match status" value="1"/>
</dbReference>
<dbReference type="NCBIfam" id="NF002086">
    <property type="entry name" value="PRK00915.1-3"/>
    <property type="match status" value="1"/>
</dbReference>
<dbReference type="PROSITE" id="PS00816">
    <property type="entry name" value="AIPM_HOMOCIT_SYNTH_2"/>
    <property type="match status" value="1"/>
</dbReference>
<feature type="binding site" evidence="12">
    <location>
        <position position="201"/>
    </location>
    <ligand>
        <name>Mn(2+)</name>
        <dbReference type="ChEBI" id="CHEBI:29035"/>
    </ligand>
</feature>
<keyword evidence="6 12" id="KW-0028">Amino-acid biosynthesis</keyword>
<dbReference type="InterPro" id="IPR050073">
    <property type="entry name" value="2-IPM_HCS-like"/>
</dbReference>
<feature type="domain" description="Pyruvate carboxyltransferase" evidence="13">
    <location>
        <begin position="4"/>
        <end position="267"/>
    </location>
</feature>
<gene>
    <name evidence="12 14" type="primary">leuA</name>
    <name evidence="14" type="ORF">MESMUL_02360</name>
</gene>
<evidence type="ECO:0000256" key="2">
    <source>
        <dbReference type="ARBA" id="ARBA00009396"/>
    </source>
</evidence>
<dbReference type="InterPro" id="IPR013709">
    <property type="entry name" value="2-isopropylmalate_synth_dimer"/>
</dbReference>
<dbReference type="Pfam" id="PF22617">
    <property type="entry name" value="HCS_D2"/>
    <property type="match status" value="1"/>
</dbReference>
<keyword evidence="5 12" id="KW-0432">Leucine biosynthesis</keyword>
<feature type="binding site" evidence="12">
    <location>
        <position position="238"/>
    </location>
    <ligand>
        <name>Mn(2+)</name>
        <dbReference type="ChEBI" id="CHEBI:29035"/>
    </ligand>
</feature>
<dbReference type="InterPro" id="IPR054691">
    <property type="entry name" value="LeuA/HCS_post-cat"/>
</dbReference>
<keyword evidence="12" id="KW-0963">Cytoplasm</keyword>
<accession>A0A401LLI6</accession>
<dbReference type="GO" id="GO:0030145">
    <property type="term" value="F:manganese ion binding"/>
    <property type="evidence" value="ECO:0007669"/>
    <property type="project" value="UniProtKB-UniRule"/>
</dbReference>
<dbReference type="InterPro" id="IPR000891">
    <property type="entry name" value="PYR_CT"/>
</dbReference>
<keyword evidence="15" id="KW-1185">Reference proteome</keyword>
<comment type="catalytic activity">
    <reaction evidence="12">
        <text>3-methyl-2-oxobutanoate + acetyl-CoA + H2O = (2S)-2-isopropylmalate + CoA + H(+)</text>
        <dbReference type="Rhea" id="RHEA:21524"/>
        <dbReference type="ChEBI" id="CHEBI:1178"/>
        <dbReference type="ChEBI" id="CHEBI:11851"/>
        <dbReference type="ChEBI" id="CHEBI:15377"/>
        <dbReference type="ChEBI" id="CHEBI:15378"/>
        <dbReference type="ChEBI" id="CHEBI:57287"/>
        <dbReference type="ChEBI" id="CHEBI:57288"/>
        <dbReference type="EC" id="2.3.3.13"/>
    </reaction>
</comment>
<dbReference type="PANTHER" id="PTHR10277:SF9">
    <property type="entry name" value="2-ISOPROPYLMALATE SYNTHASE 1, CHLOROPLASTIC-RELATED"/>
    <property type="match status" value="1"/>
</dbReference>
<dbReference type="FunFam" id="3.20.20.70:FF:000010">
    <property type="entry name" value="2-isopropylmalate synthase"/>
    <property type="match status" value="1"/>
</dbReference>
<dbReference type="RefSeq" id="WP_116269380.1">
    <property type="nucleotide sequence ID" value="NZ_BGZJ01000001.1"/>
</dbReference>
<comment type="caution">
    <text evidence="14">The sequence shown here is derived from an EMBL/GenBank/DDBJ whole genome shotgun (WGS) entry which is preliminary data.</text>
</comment>
<evidence type="ECO:0000256" key="11">
    <source>
        <dbReference type="ARBA" id="ARBA00029993"/>
    </source>
</evidence>
<evidence type="ECO:0000256" key="9">
    <source>
        <dbReference type="ARBA" id="ARBA00023211"/>
    </source>
</evidence>
<dbReference type="CDD" id="cd07940">
    <property type="entry name" value="DRE_TIM_IPMS"/>
    <property type="match status" value="1"/>
</dbReference>
<evidence type="ECO:0000259" key="13">
    <source>
        <dbReference type="PROSITE" id="PS50991"/>
    </source>
</evidence>
<evidence type="ECO:0000256" key="6">
    <source>
        <dbReference type="ARBA" id="ARBA00022605"/>
    </source>
</evidence>
<organism evidence="14 15">
    <name type="scientific">Mesosutterella multiformis</name>
    <dbReference type="NCBI Taxonomy" id="2259133"/>
    <lineage>
        <taxon>Bacteria</taxon>
        <taxon>Pseudomonadati</taxon>
        <taxon>Pseudomonadota</taxon>
        <taxon>Betaproteobacteria</taxon>
        <taxon>Burkholderiales</taxon>
        <taxon>Sutterellaceae</taxon>
        <taxon>Mesosutterella</taxon>
    </lineage>
</organism>
<comment type="subunit">
    <text evidence="12">Homodimer.</text>
</comment>
<dbReference type="NCBIfam" id="TIGR00973">
    <property type="entry name" value="leuA_bact"/>
    <property type="match status" value="1"/>
</dbReference>
<keyword evidence="10 12" id="KW-0100">Branched-chain amino acid biosynthesis</keyword>
<dbReference type="InterPro" id="IPR036230">
    <property type="entry name" value="LeuA_allosteric_dom_sf"/>
</dbReference>
<dbReference type="Pfam" id="PF00682">
    <property type="entry name" value="HMGL-like"/>
    <property type="match status" value="1"/>
</dbReference>
<comment type="similarity">
    <text evidence="2 12">Belongs to the alpha-IPM synthase/homocitrate synthase family. LeuA type 1 subfamily.</text>
</comment>
<sequence length="516" mass="55582">MDQLVIFDTTLRDGEQSPGATMTGDEKVRIAQQLERLGVDVIEAGFAAASVGDFLAIQRISSLVKESTVCSLSRAVERDIERAGEAIKGAARKRIHTFIATSPIHMEMKLHMTPDQVVERAVKAVKLAREYTDDVEFSAEDASRSDPAFLARICEEAIKAGATTINLPDTVGYAIPELFGQFILDIRTRVPNSDKAIWSVHCHDDLGMATANSLSGVLVGGARQLECTINGLGERAGNCALEEVVMAVKTRPDYFKLETRINTKELVPTSKLVSSVTGFPVQPNKAIVGANAFAHASGIHQDGVIKARQTYEIMRAEDVGWSKDRIVLGKLSGRNAFKQRIQELGIPVTSEVEINEAFLRFKDLADKKSEIFDEDIQSLFAPSGSHPMNNYYGFVSLDQKSETGERPHAKVVMTEGGGEITTEAYGNGPIDAVFKAIEAHVKSGARLDLYSVNAITGTSEAIGDVVVRLSCDGRVVNGVGADPDIIAASAKAYIAALNKLKKADPVNAQIGAVPTP</sequence>
<dbReference type="InterPro" id="IPR005671">
    <property type="entry name" value="LeuA_bact_synth"/>
</dbReference>
<dbReference type="GO" id="GO:0005829">
    <property type="term" value="C:cytosol"/>
    <property type="evidence" value="ECO:0007669"/>
    <property type="project" value="TreeGrafter"/>
</dbReference>
<dbReference type="InterPro" id="IPR002034">
    <property type="entry name" value="AIPM/Hcit_synth_CS"/>
</dbReference>
<dbReference type="HAMAP" id="MF_01025">
    <property type="entry name" value="LeuA_type1"/>
    <property type="match status" value="1"/>
</dbReference>
<keyword evidence="8 12" id="KW-0479">Metal-binding</keyword>
<keyword evidence="9 12" id="KW-0464">Manganese</keyword>
<accession>A0A388S9D8</accession>
<evidence type="ECO:0000256" key="7">
    <source>
        <dbReference type="ARBA" id="ARBA00022679"/>
    </source>
</evidence>
<dbReference type="GO" id="GO:0009098">
    <property type="term" value="P:L-leucine biosynthetic process"/>
    <property type="evidence" value="ECO:0007669"/>
    <property type="project" value="UniProtKB-UniRule"/>
</dbReference>
<name>A0A388S9D8_9BURK</name>
<evidence type="ECO:0000256" key="4">
    <source>
        <dbReference type="ARBA" id="ARBA00018198"/>
    </source>
</evidence>
<evidence type="ECO:0000256" key="3">
    <source>
        <dbReference type="ARBA" id="ARBA00012973"/>
    </source>
</evidence>
<dbReference type="GO" id="GO:0003852">
    <property type="term" value="F:2-isopropylmalate synthase activity"/>
    <property type="evidence" value="ECO:0007669"/>
    <property type="project" value="UniProtKB-UniRule"/>
</dbReference>
<evidence type="ECO:0000256" key="1">
    <source>
        <dbReference type="ARBA" id="ARBA00004689"/>
    </source>
</evidence>
<comment type="pathway">
    <text evidence="1 12">Amino-acid biosynthesis; L-leucine biosynthesis; L-leucine from 3-methyl-2-oxobutanoate: step 1/4.</text>
</comment>
<dbReference type="UniPathway" id="UPA00048">
    <property type="reaction ID" value="UER00070"/>
</dbReference>
<evidence type="ECO:0000256" key="12">
    <source>
        <dbReference type="HAMAP-Rule" id="MF_01025"/>
    </source>
</evidence>
<dbReference type="EC" id="2.3.3.13" evidence="3 12"/>
<dbReference type="FunFam" id="1.10.238.260:FF:000001">
    <property type="entry name" value="2-isopropylmalate synthase"/>
    <property type="match status" value="1"/>
</dbReference>
<dbReference type="InterPro" id="IPR013785">
    <property type="entry name" value="Aldolase_TIM"/>
</dbReference>
<dbReference type="GO" id="GO:0003985">
    <property type="term" value="F:acetyl-CoA C-acetyltransferase activity"/>
    <property type="evidence" value="ECO:0007669"/>
    <property type="project" value="UniProtKB-UniRule"/>
</dbReference>
<dbReference type="AlphaFoldDB" id="A0A388S9D8"/>
<feature type="binding site" evidence="12">
    <location>
        <position position="203"/>
    </location>
    <ligand>
        <name>Mn(2+)</name>
        <dbReference type="ChEBI" id="CHEBI:29035"/>
    </ligand>
</feature>